<keyword evidence="3" id="KW-0378">Hydrolase</keyword>
<dbReference type="RefSeq" id="WP_092015750.1">
    <property type="nucleotide sequence ID" value="NZ_FOXH01000004.1"/>
</dbReference>
<proteinExistence type="predicted"/>
<evidence type="ECO:0000313" key="3">
    <source>
        <dbReference type="EMBL" id="SFP62388.1"/>
    </source>
</evidence>
<reference evidence="3 4" key="1">
    <citation type="submission" date="2016-10" db="EMBL/GenBank/DDBJ databases">
        <authorList>
            <person name="de Groot N.N."/>
        </authorList>
    </citation>
    <scope>NUCLEOTIDE SEQUENCE [LARGE SCALE GENOMIC DNA]</scope>
    <source>
        <strain evidence="4">E92,LMG 26720,CCM 7988</strain>
    </source>
</reference>
<dbReference type="SMART" id="SM00487">
    <property type="entry name" value="DEXDc"/>
    <property type="match status" value="1"/>
</dbReference>
<dbReference type="GO" id="GO:0003677">
    <property type="term" value="F:DNA binding"/>
    <property type="evidence" value="ECO:0007669"/>
    <property type="project" value="InterPro"/>
</dbReference>
<dbReference type="STRING" id="1079859.SAMN04515674_104262"/>
<dbReference type="GO" id="GO:0005524">
    <property type="term" value="F:ATP binding"/>
    <property type="evidence" value="ECO:0007669"/>
    <property type="project" value="InterPro"/>
</dbReference>
<accession>A0A1I5RV52</accession>
<keyword evidence="3" id="KW-0067">ATP-binding</keyword>
<dbReference type="InterPro" id="IPR001650">
    <property type="entry name" value="Helicase_C-like"/>
</dbReference>
<dbReference type="Pfam" id="PF00271">
    <property type="entry name" value="Helicase_C"/>
    <property type="match status" value="1"/>
</dbReference>
<dbReference type="PROSITE" id="PS51192">
    <property type="entry name" value="HELICASE_ATP_BIND_1"/>
    <property type="match status" value="1"/>
</dbReference>
<dbReference type="Gene3D" id="3.40.50.300">
    <property type="entry name" value="P-loop containing nucleotide triphosphate hydrolases"/>
    <property type="match status" value="2"/>
</dbReference>
<dbReference type="GO" id="GO:0016787">
    <property type="term" value="F:hydrolase activity"/>
    <property type="evidence" value="ECO:0007669"/>
    <property type="project" value="InterPro"/>
</dbReference>
<dbReference type="Pfam" id="PF04851">
    <property type="entry name" value="ResIII"/>
    <property type="match status" value="1"/>
</dbReference>
<feature type="domain" description="Helicase ATP-binding" evidence="1">
    <location>
        <begin position="16"/>
        <end position="198"/>
    </location>
</feature>
<protein>
    <submittedName>
        <fullName evidence="3">Helicase conserved C-terminal domain-containing protein</fullName>
    </submittedName>
</protein>
<sequence>MKKPFPYQQKAIAKGVEYFSKNARGKMIMPCGSGKTLTGLWLAQELEAKSLIIAFPNLHLEAQTVETWLSDFKELRNDFKILVLGSDKKLGKLFEVEVTTNEDDIINFLKKNQKENIVIFTTYHSSKGMVNASKKTKFTFDLAIFDEAHHTAGVDKALFQLLLNNNDIKIRKRLFMTATPKVLAGLGDNQFVKSMDDERVYGSEFYNLTIREAISAGIISDYKVMTLYCSNEQVRSMYYENIVFKDSSNYFDEEHLRIVSIAVSVCKAINKNNLKKVISYHSNINKAKHFELVIAQVASKMGIKLKTFHLNSTDNALTREKVVRKYSKAGIALITNARLLNEGFDIPAVDAVCFADERHSATDIVQAAGRAWRVSPGKEFGYILIPCLVGDTVDLDHDNVKNLRRTLSVLAGQDEQLAAYFRQRQRGRAENMPNQGEMVIHDNSSISLNFEELLDDINVKVWTNIRSLYYRSYTDAQQWVRENLVPNGIDTIIKWRDYVEGLYPELPPLPGDIPKQPAVPYKSQGWSGFPDFLGTKKWDYQTAKSWVQDNLVPLGIDRQSKWAEYRAGKFPDIPELPKMIFSHPPSYKEFRGWDDWFGREKAFYWDYETSKSWVQDNLVPAGVTTFNKWFDYLNGLYENAPKMPKGLPRSPDKIKGFKSWPDFFGRETFEKWDFETAKSWVQENLVPNGIINSSRYRKYVENKYQDVPPFPNELYKTPDRSFKEWKGWDDWFGK</sequence>
<dbReference type="EMBL" id="FOXH01000004">
    <property type="protein sequence ID" value="SFP62388.1"/>
    <property type="molecule type" value="Genomic_DNA"/>
</dbReference>
<evidence type="ECO:0000259" key="2">
    <source>
        <dbReference type="PROSITE" id="PS51194"/>
    </source>
</evidence>
<evidence type="ECO:0000313" key="4">
    <source>
        <dbReference type="Proteomes" id="UP000199306"/>
    </source>
</evidence>
<name>A0A1I5RV52_9BACT</name>
<keyword evidence="4" id="KW-1185">Reference proteome</keyword>
<dbReference type="SMART" id="SM00490">
    <property type="entry name" value="HELICc"/>
    <property type="match status" value="1"/>
</dbReference>
<organism evidence="3 4">
    <name type="scientific">Pseudarcicella hirudinis</name>
    <dbReference type="NCBI Taxonomy" id="1079859"/>
    <lineage>
        <taxon>Bacteria</taxon>
        <taxon>Pseudomonadati</taxon>
        <taxon>Bacteroidota</taxon>
        <taxon>Cytophagia</taxon>
        <taxon>Cytophagales</taxon>
        <taxon>Flectobacillaceae</taxon>
        <taxon>Pseudarcicella</taxon>
    </lineage>
</organism>
<dbReference type="PROSITE" id="PS51194">
    <property type="entry name" value="HELICASE_CTER"/>
    <property type="match status" value="1"/>
</dbReference>
<dbReference type="OrthoDB" id="9759819at2"/>
<evidence type="ECO:0000259" key="1">
    <source>
        <dbReference type="PROSITE" id="PS51192"/>
    </source>
</evidence>
<keyword evidence="3" id="KW-0347">Helicase</keyword>
<dbReference type="InterPro" id="IPR006935">
    <property type="entry name" value="Helicase/UvrB_N"/>
</dbReference>
<dbReference type="PANTHER" id="PTHR47396:SF1">
    <property type="entry name" value="ATP-DEPENDENT HELICASE IRC3-RELATED"/>
    <property type="match status" value="1"/>
</dbReference>
<dbReference type="InterPro" id="IPR050742">
    <property type="entry name" value="Helicase_Restrict-Modif_Enz"/>
</dbReference>
<dbReference type="SUPFAM" id="SSF52540">
    <property type="entry name" value="P-loop containing nucleoside triphosphate hydrolases"/>
    <property type="match status" value="1"/>
</dbReference>
<feature type="domain" description="Helicase C-terminal" evidence="2">
    <location>
        <begin position="264"/>
        <end position="418"/>
    </location>
</feature>
<dbReference type="PANTHER" id="PTHR47396">
    <property type="entry name" value="TYPE I RESTRICTION ENZYME ECOKI R PROTEIN"/>
    <property type="match status" value="1"/>
</dbReference>
<dbReference type="AlphaFoldDB" id="A0A1I5RV52"/>
<dbReference type="InterPro" id="IPR014001">
    <property type="entry name" value="Helicase_ATP-bd"/>
</dbReference>
<dbReference type="Proteomes" id="UP000199306">
    <property type="component" value="Unassembled WGS sequence"/>
</dbReference>
<dbReference type="GO" id="GO:0004386">
    <property type="term" value="F:helicase activity"/>
    <property type="evidence" value="ECO:0007669"/>
    <property type="project" value="UniProtKB-KW"/>
</dbReference>
<keyword evidence="3" id="KW-0547">Nucleotide-binding</keyword>
<gene>
    <name evidence="3" type="ORF">SAMN04515674_104262</name>
</gene>
<dbReference type="InterPro" id="IPR027417">
    <property type="entry name" value="P-loop_NTPase"/>
</dbReference>
<dbReference type="GO" id="GO:0005829">
    <property type="term" value="C:cytosol"/>
    <property type="evidence" value="ECO:0007669"/>
    <property type="project" value="TreeGrafter"/>
</dbReference>